<proteinExistence type="predicted"/>
<evidence type="ECO:0000313" key="3">
    <source>
        <dbReference type="Proteomes" id="UP000219563"/>
    </source>
</evidence>
<dbReference type="AlphaFoldDB" id="A0A285RF85"/>
<dbReference type="InterPro" id="IPR041420">
    <property type="entry name" value="PBECR4"/>
</dbReference>
<reference evidence="2 3" key="1">
    <citation type="submission" date="2017-08" db="EMBL/GenBank/DDBJ databases">
        <authorList>
            <person name="de Groot N.N."/>
        </authorList>
    </citation>
    <scope>NUCLEOTIDE SEQUENCE [LARGE SCALE GENOMIC DNA]</scope>
    <source>
        <strain evidence="2 3">DSM 9787</strain>
    </source>
</reference>
<organism evidence="2 3">
    <name type="scientific">Pseudobutyrivibrio ruminis DSM 9787</name>
    <dbReference type="NCBI Taxonomy" id="1123011"/>
    <lineage>
        <taxon>Bacteria</taxon>
        <taxon>Bacillati</taxon>
        <taxon>Bacillota</taxon>
        <taxon>Clostridia</taxon>
        <taxon>Lachnospirales</taxon>
        <taxon>Lachnospiraceae</taxon>
        <taxon>Pseudobutyrivibrio</taxon>
    </lineage>
</organism>
<sequence>MDKKKVISIITRAAKLYHENLEDQKVLFVYGTPSEIKPQIDNGKDTIEGLDLYEVVFYRSNFLHLTGLKLNRRKITSAINFYSKCLDGRLSEDDFIMAKDGSSVQKLEVLENMMNIKKTASMIGDFSDFGLKLYSEKIAGNTFACMGFVEDSYTNLNVPNTLLKKDIRDVSSKPQKKIYAILSKAFAEEKYSVIEKCESNLELSKIVALKDYM</sequence>
<dbReference type="Proteomes" id="UP000219563">
    <property type="component" value="Unassembled WGS sequence"/>
</dbReference>
<dbReference type="Pfam" id="PF18813">
    <property type="entry name" value="PBECR4"/>
    <property type="match status" value="1"/>
</dbReference>
<dbReference type="EMBL" id="OBMR01000002">
    <property type="protein sequence ID" value="SOB92775.1"/>
    <property type="molecule type" value="Genomic_DNA"/>
</dbReference>
<name>A0A285RF85_9FIRM</name>
<protein>
    <recommendedName>
        <fullName evidence="1">Phage-Barnase-EndoU-ColicinE5/D-RelE like nuclease 4 domain-containing protein</fullName>
    </recommendedName>
</protein>
<accession>A0A285RF85</accession>
<evidence type="ECO:0000313" key="2">
    <source>
        <dbReference type="EMBL" id="SOB92775.1"/>
    </source>
</evidence>
<dbReference type="RefSeq" id="WP_097075634.1">
    <property type="nucleotide sequence ID" value="NZ_OBMR01000002.1"/>
</dbReference>
<gene>
    <name evidence="2" type="ORF">SAMN02910411_0961</name>
</gene>
<evidence type="ECO:0000259" key="1">
    <source>
        <dbReference type="Pfam" id="PF18813"/>
    </source>
</evidence>
<feature type="domain" description="Phage-Barnase-EndoU-ColicinE5/D-RelE like nuclease 4" evidence="1">
    <location>
        <begin position="9"/>
        <end position="195"/>
    </location>
</feature>